<dbReference type="InterPro" id="IPR006620">
    <property type="entry name" value="Pro_4_hyd_alph"/>
</dbReference>
<proteinExistence type="predicted"/>
<dbReference type="InterPro" id="IPR045054">
    <property type="entry name" value="P4HA-like"/>
</dbReference>
<keyword evidence="5" id="KW-0408">Iron</keyword>
<evidence type="ECO:0000256" key="5">
    <source>
        <dbReference type="ARBA" id="ARBA00023004"/>
    </source>
</evidence>
<evidence type="ECO:0000259" key="7">
    <source>
        <dbReference type="SMART" id="SM00702"/>
    </source>
</evidence>
<dbReference type="OrthoDB" id="69177at2759"/>
<dbReference type="Pfam" id="PF13640">
    <property type="entry name" value="2OG-FeII_Oxy_3"/>
    <property type="match status" value="1"/>
</dbReference>
<evidence type="ECO:0000256" key="1">
    <source>
        <dbReference type="ARBA" id="ARBA00001961"/>
    </source>
</evidence>
<dbReference type="GO" id="GO:0031418">
    <property type="term" value="F:L-ascorbic acid binding"/>
    <property type="evidence" value="ECO:0007669"/>
    <property type="project" value="InterPro"/>
</dbReference>
<dbReference type="Proteomes" id="UP000800041">
    <property type="component" value="Unassembled WGS sequence"/>
</dbReference>
<dbReference type="AlphaFoldDB" id="A0A6G1GXC8"/>
<keyword evidence="9" id="KW-1185">Reference proteome</keyword>
<dbReference type="SUPFAM" id="SSF51197">
    <property type="entry name" value="Clavaminate synthase-like"/>
    <property type="match status" value="1"/>
</dbReference>
<dbReference type="PANTHER" id="PTHR10869">
    <property type="entry name" value="PROLYL 4-HYDROXYLASE ALPHA SUBUNIT"/>
    <property type="match status" value="1"/>
</dbReference>
<evidence type="ECO:0000256" key="6">
    <source>
        <dbReference type="SAM" id="MobiDB-lite"/>
    </source>
</evidence>
<dbReference type="GO" id="GO:0005783">
    <property type="term" value="C:endoplasmic reticulum"/>
    <property type="evidence" value="ECO:0007669"/>
    <property type="project" value="TreeGrafter"/>
</dbReference>
<evidence type="ECO:0000256" key="4">
    <source>
        <dbReference type="ARBA" id="ARBA00023002"/>
    </source>
</evidence>
<dbReference type="GO" id="GO:0005506">
    <property type="term" value="F:iron ion binding"/>
    <property type="evidence" value="ECO:0007669"/>
    <property type="project" value="InterPro"/>
</dbReference>
<dbReference type="InterPro" id="IPR044862">
    <property type="entry name" value="Pro_4_hyd_alph_FE2OG_OXY"/>
</dbReference>
<feature type="domain" description="Prolyl 4-hydroxylase alpha subunit" evidence="7">
    <location>
        <begin position="56"/>
        <end position="262"/>
    </location>
</feature>
<keyword evidence="2" id="KW-0479">Metal-binding</keyword>
<keyword evidence="3" id="KW-0223">Dioxygenase</keyword>
<dbReference type="SMART" id="SM00702">
    <property type="entry name" value="P4Hc"/>
    <property type="match status" value="1"/>
</dbReference>
<dbReference type="PANTHER" id="PTHR10869:SF236">
    <property type="entry name" value="PROLYL 4-HYDROXYLASE ALPHA SUBUNIT DOMAIN-CONTAINING PROTEIN"/>
    <property type="match status" value="1"/>
</dbReference>
<dbReference type="Gene3D" id="2.60.120.620">
    <property type="entry name" value="q2cbj1_9rhob like domain"/>
    <property type="match status" value="1"/>
</dbReference>
<comment type="cofactor">
    <cofactor evidence="1">
        <name>L-ascorbate</name>
        <dbReference type="ChEBI" id="CHEBI:38290"/>
    </cofactor>
</comment>
<protein>
    <submittedName>
        <fullName evidence="8">Oxidoreductase domain-containing protein</fullName>
    </submittedName>
</protein>
<evidence type="ECO:0000256" key="2">
    <source>
        <dbReference type="ARBA" id="ARBA00022723"/>
    </source>
</evidence>
<gene>
    <name evidence="8" type="ORF">K402DRAFT_357121</name>
</gene>
<evidence type="ECO:0000313" key="9">
    <source>
        <dbReference type="Proteomes" id="UP000800041"/>
    </source>
</evidence>
<dbReference type="GO" id="GO:0004656">
    <property type="term" value="F:procollagen-proline 4-dioxygenase activity"/>
    <property type="evidence" value="ECO:0007669"/>
    <property type="project" value="TreeGrafter"/>
</dbReference>
<sequence>MTRTKPSPPQAKAADAVASPSKSSALHEDFLSGPPPNITKETIDFSHTNLAEYNGLWAVILDGVLSLDECKTLVKAAESQGEWERAMVNIGGGMQAMYTDTRNCGRIIWDSQEIVAKIWARCAQHVPEIKRLENWPKVTGVGPVKRKEPWRLTRLNERMRFLKYTGGEYFRPHCDGCYETPDRSERSYFTLHLYLNDADSEEADGNERLVGGATTFHSYNMEKDFDVKPKVGRVLLFQHSYLMHSGDDVIQGKKLTLRTDIMFEKEPK</sequence>
<feature type="region of interest" description="Disordered" evidence="6">
    <location>
        <begin position="1"/>
        <end position="37"/>
    </location>
</feature>
<name>A0A6G1GXC8_9PEZI</name>
<evidence type="ECO:0000256" key="3">
    <source>
        <dbReference type="ARBA" id="ARBA00022964"/>
    </source>
</evidence>
<accession>A0A6G1GXC8</accession>
<organism evidence="8 9">
    <name type="scientific">Aulographum hederae CBS 113979</name>
    <dbReference type="NCBI Taxonomy" id="1176131"/>
    <lineage>
        <taxon>Eukaryota</taxon>
        <taxon>Fungi</taxon>
        <taxon>Dikarya</taxon>
        <taxon>Ascomycota</taxon>
        <taxon>Pezizomycotina</taxon>
        <taxon>Dothideomycetes</taxon>
        <taxon>Pleosporomycetidae</taxon>
        <taxon>Aulographales</taxon>
        <taxon>Aulographaceae</taxon>
    </lineage>
</organism>
<dbReference type="EMBL" id="ML977161">
    <property type="protein sequence ID" value="KAF1985616.1"/>
    <property type="molecule type" value="Genomic_DNA"/>
</dbReference>
<keyword evidence="4" id="KW-0560">Oxidoreductase</keyword>
<evidence type="ECO:0000313" key="8">
    <source>
        <dbReference type="EMBL" id="KAF1985616.1"/>
    </source>
</evidence>
<reference evidence="8" key="1">
    <citation type="journal article" date="2020" name="Stud. Mycol.">
        <title>101 Dothideomycetes genomes: a test case for predicting lifestyles and emergence of pathogens.</title>
        <authorList>
            <person name="Haridas S."/>
            <person name="Albert R."/>
            <person name="Binder M."/>
            <person name="Bloem J."/>
            <person name="Labutti K."/>
            <person name="Salamov A."/>
            <person name="Andreopoulos B."/>
            <person name="Baker S."/>
            <person name="Barry K."/>
            <person name="Bills G."/>
            <person name="Bluhm B."/>
            <person name="Cannon C."/>
            <person name="Castanera R."/>
            <person name="Culley D."/>
            <person name="Daum C."/>
            <person name="Ezra D."/>
            <person name="Gonzalez J."/>
            <person name="Henrissat B."/>
            <person name="Kuo A."/>
            <person name="Liang C."/>
            <person name="Lipzen A."/>
            <person name="Lutzoni F."/>
            <person name="Magnuson J."/>
            <person name="Mondo S."/>
            <person name="Nolan M."/>
            <person name="Ohm R."/>
            <person name="Pangilinan J."/>
            <person name="Park H.-J."/>
            <person name="Ramirez L."/>
            <person name="Alfaro M."/>
            <person name="Sun H."/>
            <person name="Tritt A."/>
            <person name="Yoshinaga Y."/>
            <person name="Zwiers L.-H."/>
            <person name="Turgeon B."/>
            <person name="Goodwin S."/>
            <person name="Spatafora J."/>
            <person name="Crous P."/>
            <person name="Grigoriev I."/>
        </authorList>
    </citation>
    <scope>NUCLEOTIDE SEQUENCE</scope>
    <source>
        <strain evidence="8">CBS 113979</strain>
    </source>
</reference>